<evidence type="ECO:0000313" key="2">
    <source>
        <dbReference type="Proteomes" id="UP000193749"/>
    </source>
</evidence>
<dbReference type="OrthoDB" id="5917469at2"/>
<evidence type="ECO:0000313" key="1">
    <source>
        <dbReference type="EMBL" id="ORM94076.1"/>
    </source>
</evidence>
<sequence length="92" mass="10417">MTLNDIIKQIDRLDDESTIYVKKPWSPDSEAIVATEPDEGGVPDEAAKINAEYFLEIFLANEFLEGWLSNLGQEPSVKDQCLRLIKYAKNDV</sequence>
<proteinExistence type="predicted"/>
<dbReference type="Proteomes" id="UP000193749">
    <property type="component" value="Unassembled WGS sequence"/>
</dbReference>
<dbReference type="RefSeq" id="WP_084875824.1">
    <property type="nucleotide sequence ID" value="NZ_JAGGMY010000001.1"/>
</dbReference>
<reference evidence="1 2" key="1">
    <citation type="journal article" date="2017" name="Antonie Van Leeuwenhoek">
        <title>Phylogenomic resolution of the bacterial genus Pantoea and its relationship with Erwinia and Tatumella.</title>
        <authorList>
            <person name="Palmer M."/>
            <person name="Steenkamp E.T."/>
            <person name="Coetzee M.P."/>
            <person name="Chan W.Y."/>
            <person name="van Zyl E."/>
            <person name="De Maayer P."/>
            <person name="Coutinho T.A."/>
            <person name="Blom J."/>
            <person name="Smits T.H."/>
            <person name="Duffy B."/>
            <person name="Venter S.N."/>
        </authorList>
    </citation>
    <scope>NUCLEOTIDE SEQUENCE [LARGE SCALE GENOMIC DNA]</scope>
    <source>
        <strain evidence="1 2">LMG 2657</strain>
    </source>
</reference>
<organism evidence="1 2">
    <name type="scientific">Pantoea cypripedii</name>
    <name type="common">Pectobacterium cypripedii</name>
    <name type="synonym">Erwinia cypripedii</name>
    <dbReference type="NCBI Taxonomy" id="55209"/>
    <lineage>
        <taxon>Bacteria</taxon>
        <taxon>Pseudomonadati</taxon>
        <taxon>Pseudomonadota</taxon>
        <taxon>Gammaproteobacteria</taxon>
        <taxon>Enterobacterales</taxon>
        <taxon>Erwiniaceae</taxon>
        <taxon>Pantoea</taxon>
    </lineage>
</organism>
<keyword evidence="2" id="KW-1185">Reference proteome</keyword>
<comment type="caution">
    <text evidence="1">The sequence shown here is derived from an EMBL/GenBank/DDBJ whole genome shotgun (WGS) entry which is preliminary data.</text>
</comment>
<dbReference type="EMBL" id="MLJI01000001">
    <property type="protein sequence ID" value="ORM94076.1"/>
    <property type="molecule type" value="Genomic_DNA"/>
</dbReference>
<protein>
    <submittedName>
        <fullName evidence="1">Uncharacterized protein</fullName>
    </submittedName>
</protein>
<gene>
    <name evidence="1" type="ORF">HA50_12215</name>
</gene>
<dbReference type="AlphaFoldDB" id="A0A1X1EVM1"/>
<dbReference type="STRING" id="55209.HA50_12215"/>
<accession>A0A1X1EVM1</accession>
<name>A0A1X1EVM1_PANCY</name>